<evidence type="ECO:0000256" key="6">
    <source>
        <dbReference type="ARBA" id="ARBA00023014"/>
    </source>
</evidence>
<proteinExistence type="predicted"/>
<dbReference type="Gene3D" id="3.30.413.10">
    <property type="entry name" value="Sulfite Reductase Hemoprotein, domain 1"/>
    <property type="match status" value="1"/>
</dbReference>
<dbReference type="SUPFAM" id="SSF55124">
    <property type="entry name" value="Nitrite/Sulfite reductase N-terminal domain-like"/>
    <property type="match status" value="1"/>
</dbReference>
<organism evidence="8 9">
    <name type="scientific">Sphingobium cyanobacteriorum</name>
    <dbReference type="NCBI Taxonomy" id="3063954"/>
    <lineage>
        <taxon>Bacteria</taxon>
        <taxon>Pseudomonadati</taxon>
        <taxon>Pseudomonadota</taxon>
        <taxon>Alphaproteobacteria</taxon>
        <taxon>Sphingomonadales</taxon>
        <taxon>Sphingomonadaceae</taxon>
        <taxon>Sphingobium</taxon>
    </lineage>
</organism>
<evidence type="ECO:0000256" key="1">
    <source>
        <dbReference type="ARBA" id="ARBA00022485"/>
    </source>
</evidence>
<dbReference type="InterPro" id="IPR005117">
    <property type="entry name" value="NiRdtase/SiRdtase_haem-b_fer"/>
</dbReference>
<dbReference type="RefSeq" id="WP_304537079.1">
    <property type="nucleotide sequence ID" value="NZ_JAUQOM010000010.1"/>
</dbReference>
<protein>
    <submittedName>
        <fullName evidence="8">Cobalamin biosynthesis protein CobG</fullName>
    </submittedName>
</protein>
<keyword evidence="9" id="KW-1185">Reference proteome</keyword>
<evidence type="ECO:0000256" key="5">
    <source>
        <dbReference type="ARBA" id="ARBA00023004"/>
    </source>
</evidence>
<dbReference type="InterPro" id="IPR051329">
    <property type="entry name" value="NIR_SIR_4Fe-4S"/>
</dbReference>
<sequence length="375" mass="38952">MSLIKGWCPDAWHPMTAGDGLLVRVRPPLGRIDGGQLAGLCDAAMAHGNGLIDLTSRANLQLRGVSAQGWQSLIARLFALGLVHADPVLESRRALLIAPDWQSGDDSARIAGELAERLAELPDLPAKTGFLIDAGMARRLAGEAGDFRIERSATGGLILRADGRSTGIAVTRDKAVDALIALAHWFVASGGAQAGRMARHAAPLPDWAQGDIAPASATAPVRPGRHPLGFVYGAPFGQVAAATLARLAPHALRLTPWRTLIVQGSAGDAIDGLLRDASDPLLRVDACPGQPRCPQATVETRALARSLAPHVSGRLHVSGCAKGCARAAPADLCLTGREGRYDLARNASAAAPPQQAGLDRSAILDLLGVPDAACL</sequence>
<keyword evidence="5" id="KW-0408">Iron</keyword>
<dbReference type="EMBL" id="JAUQOM010000010">
    <property type="protein sequence ID" value="MDO7836659.1"/>
    <property type="molecule type" value="Genomic_DNA"/>
</dbReference>
<evidence type="ECO:0000256" key="4">
    <source>
        <dbReference type="ARBA" id="ARBA00023002"/>
    </source>
</evidence>
<keyword evidence="6" id="KW-0411">Iron-sulfur</keyword>
<evidence type="ECO:0000313" key="9">
    <source>
        <dbReference type="Proteomes" id="UP001176471"/>
    </source>
</evidence>
<evidence type="ECO:0000256" key="2">
    <source>
        <dbReference type="ARBA" id="ARBA00022617"/>
    </source>
</evidence>
<evidence type="ECO:0000259" key="7">
    <source>
        <dbReference type="Pfam" id="PF03460"/>
    </source>
</evidence>
<dbReference type="Proteomes" id="UP001176471">
    <property type="component" value="Unassembled WGS sequence"/>
</dbReference>
<dbReference type="SUPFAM" id="SSF56014">
    <property type="entry name" value="Nitrite and sulphite reductase 4Fe-4S domain-like"/>
    <property type="match status" value="1"/>
</dbReference>
<dbReference type="Gene3D" id="3.90.480.20">
    <property type="match status" value="1"/>
</dbReference>
<evidence type="ECO:0000313" key="8">
    <source>
        <dbReference type="EMBL" id="MDO7836659.1"/>
    </source>
</evidence>
<dbReference type="PANTHER" id="PTHR32439:SF9">
    <property type="entry name" value="BLR3264 PROTEIN"/>
    <property type="match status" value="1"/>
</dbReference>
<keyword evidence="3" id="KW-0479">Metal-binding</keyword>
<keyword evidence="4" id="KW-0560">Oxidoreductase</keyword>
<name>A0ABT8ZQ39_9SPHN</name>
<dbReference type="InterPro" id="IPR036136">
    <property type="entry name" value="Nit/Sulf_reduc_fer-like_dom_sf"/>
</dbReference>
<keyword evidence="2" id="KW-0349">Heme</keyword>
<dbReference type="InterPro" id="IPR045854">
    <property type="entry name" value="NO2/SO3_Rdtase_4Fe4S_sf"/>
</dbReference>
<keyword evidence="1" id="KW-0004">4Fe-4S</keyword>
<dbReference type="PANTHER" id="PTHR32439">
    <property type="entry name" value="FERREDOXIN--NITRITE REDUCTASE, CHLOROPLASTIC"/>
    <property type="match status" value="1"/>
</dbReference>
<feature type="domain" description="Nitrite/Sulfite reductase ferredoxin-like" evidence="7">
    <location>
        <begin position="13"/>
        <end position="75"/>
    </location>
</feature>
<gene>
    <name evidence="8" type="ORF">Q4610_16555</name>
</gene>
<dbReference type="Pfam" id="PF03460">
    <property type="entry name" value="NIR_SIR_ferr"/>
    <property type="match status" value="1"/>
</dbReference>
<reference evidence="8" key="1">
    <citation type="submission" date="2023-07" db="EMBL/GenBank/DDBJ databases">
        <title>Bacterial whole genome sequence for Sphingobium sp. HBC34.</title>
        <authorList>
            <person name="Le V."/>
            <person name="Ko S.-R."/>
            <person name="Ahn C.-Y."/>
            <person name="Oh H.-M."/>
        </authorList>
    </citation>
    <scope>NUCLEOTIDE SEQUENCE</scope>
    <source>
        <strain evidence="8">HBC34</strain>
    </source>
</reference>
<evidence type="ECO:0000256" key="3">
    <source>
        <dbReference type="ARBA" id="ARBA00022723"/>
    </source>
</evidence>
<accession>A0ABT8ZQ39</accession>
<comment type="caution">
    <text evidence="8">The sequence shown here is derived from an EMBL/GenBank/DDBJ whole genome shotgun (WGS) entry which is preliminary data.</text>
</comment>